<organism evidence="1 2">
    <name type="scientific">Flavobacterium indicum (strain DSM 17447 / CIP 109464 / GPTSA100-9)</name>
    <dbReference type="NCBI Taxonomy" id="1094466"/>
    <lineage>
        <taxon>Bacteria</taxon>
        <taxon>Pseudomonadati</taxon>
        <taxon>Bacteroidota</taxon>
        <taxon>Flavobacteriia</taxon>
        <taxon>Flavobacteriales</taxon>
        <taxon>Flavobacteriaceae</taxon>
        <taxon>Flavobacterium</taxon>
    </lineage>
</organism>
<evidence type="ECO:0000313" key="1">
    <source>
        <dbReference type="EMBL" id="CCG53486.1"/>
    </source>
</evidence>
<dbReference type="PATRIC" id="fig|1094466.5.peg.1510"/>
<accession>H8XSU4</accession>
<name>H8XSU4_FLAIG</name>
<dbReference type="AlphaFoldDB" id="H8XSU4"/>
<keyword evidence="2" id="KW-1185">Reference proteome</keyword>
<proteinExistence type="predicted"/>
<gene>
    <name evidence="1" type="ordered locus">KQS_07690</name>
</gene>
<reference evidence="2" key="2">
    <citation type="submission" date="2012-03" db="EMBL/GenBank/DDBJ databases">
        <title>Complete genome sequence of Flavobacterium indicum GPTSA100-9T, isolated from warm spring water.</title>
        <authorList>
            <person name="Barbier P."/>
            <person name="Houel A."/>
            <person name="Loux V."/>
            <person name="Poulain J."/>
            <person name="Bernardet J.-F."/>
            <person name="Touchon M."/>
            <person name="Duchaud E."/>
        </authorList>
    </citation>
    <scope>NUCLEOTIDE SEQUENCE [LARGE SCALE GENOMIC DNA]</scope>
    <source>
        <strain evidence="2">DSM 17447 / CIP 109464 / GPTSA100-9</strain>
    </source>
</reference>
<dbReference type="RefSeq" id="WP_014388611.1">
    <property type="nucleotide sequence ID" value="NC_017025.1"/>
</dbReference>
<evidence type="ECO:0000313" key="2">
    <source>
        <dbReference type="Proteomes" id="UP000007599"/>
    </source>
</evidence>
<dbReference type="Proteomes" id="UP000007599">
    <property type="component" value="Chromosome I"/>
</dbReference>
<dbReference type="HOGENOM" id="CLU_2915767_0_0_10"/>
<sequence length="61" mass="6874">MKAETALSVIQALPESEVARLYKMLGVQSPLHTKTNKSKKKALITDAEATEYLLKKLKRYP</sequence>
<protein>
    <submittedName>
        <fullName evidence="1">Uncharacterized protein</fullName>
    </submittedName>
</protein>
<dbReference type="OrthoDB" id="1376580at2"/>
<dbReference type="EMBL" id="HE774682">
    <property type="protein sequence ID" value="CCG53486.1"/>
    <property type="molecule type" value="Genomic_DNA"/>
</dbReference>
<reference evidence="1 2" key="1">
    <citation type="journal article" date="2012" name="J. Bacteriol.">
        <title>Complete Genome Sequence of Flavobacterium indicum GPSTA100-9T, Isolated from Warm Spring Water.</title>
        <authorList>
            <person name="Barbier P."/>
            <person name="Houel A."/>
            <person name="Loux V."/>
            <person name="Poulain J."/>
            <person name="Bernardet J.F."/>
            <person name="Touchon M."/>
            <person name="Duchaud E."/>
        </authorList>
    </citation>
    <scope>NUCLEOTIDE SEQUENCE [LARGE SCALE GENOMIC DNA]</scope>
    <source>
        <strain evidence="2">DSM 17447 / CIP 109464 / GPTSA100-9</strain>
    </source>
</reference>
<dbReference type="KEGG" id="fin:KQS_07690"/>
<dbReference type="STRING" id="1094466.KQS_07690"/>